<feature type="compositionally biased region" description="Basic residues" evidence="1">
    <location>
        <begin position="106"/>
        <end position="116"/>
    </location>
</feature>
<dbReference type="AlphaFoldDB" id="A0A3N4IZT6"/>
<name>A0A3N4IZT6_9PEZI</name>
<accession>A0A3N4IZT6</accession>
<evidence type="ECO:0000313" key="3">
    <source>
        <dbReference type="Proteomes" id="UP000276215"/>
    </source>
</evidence>
<feature type="region of interest" description="Disordered" evidence="1">
    <location>
        <begin position="69"/>
        <end position="116"/>
    </location>
</feature>
<proteinExistence type="predicted"/>
<protein>
    <submittedName>
        <fullName evidence="2">Uncharacterized protein</fullName>
    </submittedName>
</protein>
<dbReference type="Proteomes" id="UP000276215">
    <property type="component" value="Unassembled WGS sequence"/>
</dbReference>
<dbReference type="EMBL" id="ML120522">
    <property type="protein sequence ID" value="RPA90517.1"/>
    <property type="molecule type" value="Genomic_DNA"/>
</dbReference>
<evidence type="ECO:0000256" key="1">
    <source>
        <dbReference type="SAM" id="MobiDB-lite"/>
    </source>
</evidence>
<evidence type="ECO:0000313" key="2">
    <source>
        <dbReference type="EMBL" id="RPA90517.1"/>
    </source>
</evidence>
<feature type="compositionally biased region" description="Basic residues" evidence="1">
    <location>
        <begin position="79"/>
        <end position="90"/>
    </location>
</feature>
<keyword evidence="3" id="KW-1185">Reference proteome</keyword>
<gene>
    <name evidence="2" type="ORF">L873DRAFT_433575</name>
</gene>
<organism evidence="2 3">
    <name type="scientific">Choiromyces venosus 120613-1</name>
    <dbReference type="NCBI Taxonomy" id="1336337"/>
    <lineage>
        <taxon>Eukaryota</taxon>
        <taxon>Fungi</taxon>
        <taxon>Dikarya</taxon>
        <taxon>Ascomycota</taxon>
        <taxon>Pezizomycotina</taxon>
        <taxon>Pezizomycetes</taxon>
        <taxon>Pezizales</taxon>
        <taxon>Tuberaceae</taxon>
        <taxon>Choiromyces</taxon>
    </lineage>
</organism>
<reference evidence="2 3" key="1">
    <citation type="journal article" date="2018" name="Nat. Ecol. Evol.">
        <title>Pezizomycetes genomes reveal the molecular basis of ectomycorrhizal truffle lifestyle.</title>
        <authorList>
            <person name="Murat C."/>
            <person name="Payen T."/>
            <person name="Noel B."/>
            <person name="Kuo A."/>
            <person name="Morin E."/>
            <person name="Chen J."/>
            <person name="Kohler A."/>
            <person name="Krizsan K."/>
            <person name="Balestrini R."/>
            <person name="Da Silva C."/>
            <person name="Montanini B."/>
            <person name="Hainaut M."/>
            <person name="Levati E."/>
            <person name="Barry K.W."/>
            <person name="Belfiori B."/>
            <person name="Cichocki N."/>
            <person name="Clum A."/>
            <person name="Dockter R.B."/>
            <person name="Fauchery L."/>
            <person name="Guy J."/>
            <person name="Iotti M."/>
            <person name="Le Tacon F."/>
            <person name="Lindquist E.A."/>
            <person name="Lipzen A."/>
            <person name="Malagnac F."/>
            <person name="Mello A."/>
            <person name="Molinier V."/>
            <person name="Miyauchi S."/>
            <person name="Poulain J."/>
            <person name="Riccioni C."/>
            <person name="Rubini A."/>
            <person name="Sitrit Y."/>
            <person name="Splivallo R."/>
            <person name="Traeger S."/>
            <person name="Wang M."/>
            <person name="Zifcakova L."/>
            <person name="Wipf D."/>
            <person name="Zambonelli A."/>
            <person name="Paolocci F."/>
            <person name="Nowrousian M."/>
            <person name="Ottonello S."/>
            <person name="Baldrian P."/>
            <person name="Spatafora J.W."/>
            <person name="Henrissat B."/>
            <person name="Nagy L.G."/>
            <person name="Aury J.M."/>
            <person name="Wincker P."/>
            <person name="Grigoriev I.V."/>
            <person name="Bonfante P."/>
            <person name="Martin F.M."/>
        </authorList>
    </citation>
    <scope>NUCLEOTIDE SEQUENCE [LARGE SCALE GENOMIC DNA]</scope>
    <source>
        <strain evidence="2 3">120613-1</strain>
    </source>
</reference>
<sequence>MITLLDTFKNIVDIILHQPTENQTLTKVISMLVEWELSEETHCTTKQISRTTPTIPESSAALNMEVRNATSVAQPYHPFHPHHQLNRNHFHNPQQKSGGVGNNRGYRGKKRSRPML</sequence>